<feature type="domain" description="AMP-dependent ligase C-terminal" evidence="12">
    <location>
        <begin position="318"/>
        <end position="408"/>
    </location>
</feature>
<evidence type="ECO:0000259" key="12">
    <source>
        <dbReference type="Pfam" id="PF14535"/>
    </source>
</evidence>
<evidence type="ECO:0000313" key="14">
    <source>
        <dbReference type="Proteomes" id="UP000093044"/>
    </source>
</evidence>
<dbReference type="GO" id="GO:0047475">
    <property type="term" value="F:phenylacetate-CoA ligase activity"/>
    <property type="evidence" value="ECO:0007669"/>
    <property type="project" value="UniProtKB-EC"/>
</dbReference>
<dbReference type="FunFam" id="3.40.50.12780:FF:000016">
    <property type="entry name" value="Phenylacetate-coenzyme A ligase"/>
    <property type="match status" value="1"/>
</dbReference>
<reference evidence="13" key="1">
    <citation type="submission" date="2016-08" db="EMBL/GenBank/DDBJ databases">
        <title>Complete genome of Cloacibacillus porcorum.</title>
        <authorList>
            <person name="Looft T."/>
            <person name="Bayles D.O."/>
            <person name="Alt D.P."/>
        </authorList>
    </citation>
    <scope>NUCLEOTIDE SEQUENCE [LARGE SCALE GENOMIC DNA]</scope>
    <source>
        <strain evidence="13">CL-84</strain>
    </source>
</reference>
<evidence type="ECO:0000256" key="3">
    <source>
        <dbReference type="ARBA" id="ARBA00022553"/>
    </source>
</evidence>
<dbReference type="InterPro" id="IPR042099">
    <property type="entry name" value="ANL_N_sf"/>
</dbReference>
<evidence type="ECO:0000256" key="6">
    <source>
        <dbReference type="ARBA" id="ARBA00060591"/>
    </source>
</evidence>
<dbReference type="SUPFAM" id="SSF56801">
    <property type="entry name" value="Acetyl-CoA synthetase-like"/>
    <property type="match status" value="1"/>
</dbReference>
<dbReference type="GeneID" id="83058868"/>
<evidence type="ECO:0000256" key="9">
    <source>
        <dbReference type="ARBA" id="ARBA00068695"/>
    </source>
</evidence>
<dbReference type="OrthoDB" id="580775at2"/>
<evidence type="ECO:0000256" key="1">
    <source>
        <dbReference type="ARBA" id="ARBA00011245"/>
    </source>
</evidence>
<sequence length="409" mass="46119">MNELTIMSQCFAQVRRAAKASPMYREKFAGLPVDTMMTREQFETLPFTTKQDLRDAYPMGMQCVPNEEIVRVHSSSGTTGIPVIMPYSAQDLEDWAVMMERCYQFAGVTTADRIQITPGFGLWTAGLGFQAGAERLGAMVIPTGAGNTDRQLQLMRDLEASVLIGTSSYGLVIAEEVDKRGMRDDIHLKRGIFGSERWGDKIRERIYETLGIEFFDIYGLTEIYGPGIAIDCCEHTGMHYFNDYIYCEIIDPATGKVLPDGEQGEIVITTFRKEAAPLIRYRTRDISRIIPGECPCGSPFPRLDRIVGRSDDMIKVKGTNIYPAQVEEILKRIDGFSSEYRIVLENEDLRDRMIVQAEMKDGCNPEALAESLVRECKSGIGIRIVPQVMKLGELPRSEKKTQRVIDNRY</sequence>
<organism evidence="13 14">
    <name type="scientific">Cloacibacillus porcorum</name>
    <dbReference type="NCBI Taxonomy" id="1197717"/>
    <lineage>
        <taxon>Bacteria</taxon>
        <taxon>Thermotogati</taxon>
        <taxon>Synergistota</taxon>
        <taxon>Synergistia</taxon>
        <taxon>Synergistales</taxon>
        <taxon>Synergistaceae</taxon>
        <taxon>Cloacibacillus</taxon>
    </lineage>
</organism>
<dbReference type="InterPro" id="IPR000873">
    <property type="entry name" value="AMP-dep_synth/lig_dom"/>
</dbReference>
<evidence type="ECO:0000256" key="5">
    <source>
        <dbReference type="ARBA" id="ARBA00022741"/>
    </source>
</evidence>
<dbReference type="GO" id="GO:0010124">
    <property type="term" value="P:phenylacetate catabolic process"/>
    <property type="evidence" value="ECO:0007669"/>
    <property type="project" value="InterPro"/>
</dbReference>
<evidence type="ECO:0000259" key="11">
    <source>
        <dbReference type="Pfam" id="PF00501"/>
    </source>
</evidence>
<dbReference type="Gene3D" id="3.30.300.30">
    <property type="match status" value="1"/>
</dbReference>
<dbReference type="PANTHER" id="PTHR43439">
    <property type="entry name" value="PHENYLACETATE-COENZYME A LIGASE"/>
    <property type="match status" value="1"/>
</dbReference>
<keyword evidence="5" id="KW-0547">Nucleotide-binding</keyword>
<proteinExistence type="inferred from homology"/>
<evidence type="ECO:0000256" key="7">
    <source>
        <dbReference type="ARBA" id="ARBA00061566"/>
    </source>
</evidence>
<dbReference type="EMBL" id="CP016757">
    <property type="protein sequence ID" value="ANZ46024.1"/>
    <property type="molecule type" value="Genomic_DNA"/>
</dbReference>
<comment type="subunit">
    <text evidence="1">Monomer.</text>
</comment>
<dbReference type="CDD" id="cd05913">
    <property type="entry name" value="PaaK"/>
    <property type="match status" value="1"/>
</dbReference>
<protein>
    <recommendedName>
        <fullName evidence="9">Phenylacetate-coenzyme A ligase</fullName>
        <ecNumber evidence="8">6.2.1.30</ecNumber>
    </recommendedName>
    <alternativeName>
        <fullName evidence="10">Phenylacetyl-CoA ligase</fullName>
    </alternativeName>
</protein>
<keyword evidence="2" id="KW-0596">Phosphopantetheine</keyword>
<dbReference type="AlphaFoldDB" id="A0A1B2I7S1"/>
<dbReference type="InterPro" id="IPR011880">
    <property type="entry name" value="PA_CoA_ligase"/>
</dbReference>
<feature type="domain" description="AMP-dependent synthetase/ligase" evidence="11">
    <location>
        <begin position="58"/>
        <end position="269"/>
    </location>
</feature>
<evidence type="ECO:0000256" key="2">
    <source>
        <dbReference type="ARBA" id="ARBA00022450"/>
    </source>
</evidence>
<keyword evidence="3" id="KW-0597">Phosphoprotein</keyword>
<keyword evidence="4 13" id="KW-0436">Ligase</keyword>
<comment type="pathway">
    <text evidence="6">Aromatic compound metabolism; phenylacetate degradation.</text>
</comment>
<accession>A0A1B2I7S1</accession>
<comment type="similarity">
    <text evidence="7">Belongs to the phenylacetyl-CoA ligase family.</text>
</comment>
<evidence type="ECO:0000256" key="8">
    <source>
        <dbReference type="ARBA" id="ARBA00066629"/>
    </source>
</evidence>
<dbReference type="Pfam" id="PF14535">
    <property type="entry name" value="AMP-binding_C_2"/>
    <property type="match status" value="1"/>
</dbReference>
<dbReference type="EC" id="6.2.1.30" evidence="8"/>
<dbReference type="STRING" id="1197717.BED41_13530"/>
<dbReference type="Pfam" id="PF00501">
    <property type="entry name" value="AMP-binding"/>
    <property type="match status" value="1"/>
</dbReference>
<evidence type="ECO:0000256" key="4">
    <source>
        <dbReference type="ARBA" id="ARBA00022598"/>
    </source>
</evidence>
<dbReference type="Proteomes" id="UP000093044">
    <property type="component" value="Chromosome"/>
</dbReference>
<keyword evidence="14" id="KW-1185">Reference proteome</keyword>
<dbReference type="GO" id="GO:0000166">
    <property type="term" value="F:nucleotide binding"/>
    <property type="evidence" value="ECO:0007669"/>
    <property type="project" value="UniProtKB-KW"/>
</dbReference>
<dbReference type="RefSeq" id="WP_066747406.1">
    <property type="nucleotide sequence ID" value="NZ_CP016757.1"/>
</dbReference>
<evidence type="ECO:0000256" key="10">
    <source>
        <dbReference type="ARBA" id="ARBA00075111"/>
    </source>
</evidence>
<dbReference type="KEGG" id="cpor:BED41_13530"/>
<dbReference type="InterPro" id="IPR051414">
    <property type="entry name" value="Adenylate-forming_Reductase"/>
</dbReference>
<dbReference type="PANTHER" id="PTHR43439:SF2">
    <property type="entry name" value="ENZYME, PUTATIVE (JCVI)-RELATED"/>
    <property type="match status" value="1"/>
</dbReference>
<dbReference type="InterPro" id="IPR045851">
    <property type="entry name" value="AMP-bd_C_sf"/>
</dbReference>
<gene>
    <name evidence="13" type="ORF">BED41_13530</name>
</gene>
<name>A0A1B2I7S1_9BACT</name>
<evidence type="ECO:0000313" key="13">
    <source>
        <dbReference type="EMBL" id="ANZ46024.1"/>
    </source>
</evidence>
<dbReference type="InterPro" id="IPR028154">
    <property type="entry name" value="AMP-dep_Lig_C"/>
</dbReference>
<dbReference type="Gene3D" id="3.40.50.12780">
    <property type="entry name" value="N-terminal domain of ligase-like"/>
    <property type="match status" value="1"/>
</dbReference>